<feature type="compositionally biased region" description="Polar residues" evidence="1">
    <location>
        <begin position="163"/>
        <end position="174"/>
    </location>
</feature>
<accession>A0A6A5XMV1</accession>
<evidence type="ECO:0000313" key="4">
    <source>
        <dbReference type="Proteomes" id="UP000799778"/>
    </source>
</evidence>
<feature type="region of interest" description="Disordered" evidence="1">
    <location>
        <begin position="57"/>
        <end position="80"/>
    </location>
</feature>
<name>A0A6A5XMV1_9PLEO</name>
<keyword evidence="2" id="KW-0812">Transmembrane</keyword>
<dbReference type="AlphaFoldDB" id="A0A6A5XMV1"/>
<proteinExistence type="predicted"/>
<reference evidence="3" key="1">
    <citation type="journal article" date="2020" name="Stud. Mycol.">
        <title>101 Dothideomycetes genomes: a test case for predicting lifestyles and emergence of pathogens.</title>
        <authorList>
            <person name="Haridas S."/>
            <person name="Albert R."/>
            <person name="Binder M."/>
            <person name="Bloem J."/>
            <person name="Labutti K."/>
            <person name="Salamov A."/>
            <person name="Andreopoulos B."/>
            <person name="Baker S."/>
            <person name="Barry K."/>
            <person name="Bills G."/>
            <person name="Bluhm B."/>
            <person name="Cannon C."/>
            <person name="Castanera R."/>
            <person name="Culley D."/>
            <person name="Daum C."/>
            <person name="Ezra D."/>
            <person name="Gonzalez J."/>
            <person name="Henrissat B."/>
            <person name="Kuo A."/>
            <person name="Liang C."/>
            <person name="Lipzen A."/>
            <person name="Lutzoni F."/>
            <person name="Magnuson J."/>
            <person name="Mondo S."/>
            <person name="Nolan M."/>
            <person name="Ohm R."/>
            <person name="Pangilinan J."/>
            <person name="Park H.-J."/>
            <person name="Ramirez L."/>
            <person name="Alfaro M."/>
            <person name="Sun H."/>
            <person name="Tritt A."/>
            <person name="Yoshinaga Y."/>
            <person name="Zwiers L.-H."/>
            <person name="Turgeon B."/>
            <person name="Goodwin S."/>
            <person name="Spatafora J."/>
            <person name="Crous P."/>
            <person name="Grigoriev I."/>
        </authorList>
    </citation>
    <scope>NUCLEOTIDE SEQUENCE</scope>
    <source>
        <strain evidence="3">CBS 175.79</strain>
    </source>
</reference>
<evidence type="ECO:0000256" key="1">
    <source>
        <dbReference type="SAM" id="MobiDB-lite"/>
    </source>
</evidence>
<dbReference type="RefSeq" id="XP_033382470.1">
    <property type="nucleotide sequence ID" value="XM_033525948.1"/>
</dbReference>
<evidence type="ECO:0000256" key="2">
    <source>
        <dbReference type="SAM" id="Phobius"/>
    </source>
</evidence>
<evidence type="ECO:0000313" key="3">
    <source>
        <dbReference type="EMBL" id="KAF2014131.1"/>
    </source>
</evidence>
<feature type="region of interest" description="Disordered" evidence="1">
    <location>
        <begin position="163"/>
        <end position="206"/>
    </location>
</feature>
<keyword evidence="2" id="KW-0472">Membrane</keyword>
<dbReference type="Proteomes" id="UP000799778">
    <property type="component" value="Unassembled WGS sequence"/>
</dbReference>
<protein>
    <submittedName>
        <fullName evidence="3">Uncharacterized protein</fullName>
    </submittedName>
</protein>
<dbReference type="GeneID" id="54283345"/>
<organism evidence="3 4">
    <name type="scientific">Aaosphaeria arxii CBS 175.79</name>
    <dbReference type="NCBI Taxonomy" id="1450172"/>
    <lineage>
        <taxon>Eukaryota</taxon>
        <taxon>Fungi</taxon>
        <taxon>Dikarya</taxon>
        <taxon>Ascomycota</taxon>
        <taxon>Pezizomycotina</taxon>
        <taxon>Dothideomycetes</taxon>
        <taxon>Pleosporomycetidae</taxon>
        <taxon>Pleosporales</taxon>
        <taxon>Pleosporales incertae sedis</taxon>
        <taxon>Aaosphaeria</taxon>
    </lineage>
</organism>
<sequence length="236" mass="24426">MYTYLSRRAFGDGPNQQTLGTGGIIGIVIAGLILFGGVVYSVIFWLRVVPQQARRDIRASRRPRTHTHMGGWPGTPGTGPQPSFGGLPGPIPGQHFTDPDPVFSTAGHGHTNSHFRGGHSSVRSRSRTHGSHFEGGNFGGSHMGDGHGLGNFGGGAPTNFANNMGGQSVYSDTPATRGGFASRGRSRGRSGRFASQGRGGGLGSVYSVSTQGGAGFSGGGRGNDSNLNCILKLVFT</sequence>
<feature type="transmembrane region" description="Helical" evidence="2">
    <location>
        <begin position="20"/>
        <end position="46"/>
    </location>
</feature>
<keyword evidence="4" id="KW-1185">Reference proteome</keyword>
<keyword evidence="2" id="KW-1133">Transmembrane helix</keyword>
<feature type="compositionally biased region" description="Gly residues" evidence="1">
    <location>
        <begin position="136"/>
        <end position="151"/>
    </location>
</feature>
<dbReference type="EMBL" id="ML978070">
    <property type="protein sequence ID" value="KAF2014131.1"/>
    <property type="molecule type" value="Genomic_DNA"/>
</dbReference>
<feature type="region of interest" description="Disordered" evidence="1">
    <location>
        <begin position="108"/>
        <end position="151"/>
    </location>
</feature>
<feature type="compositionally biased region" description="Basic residues" evidence="1">
    <location>
        <begin position="111"/>
        <end position="130"/>
    </location>
</feature>
<gene>
    <name evidence="3" type="ORF">BU24DRAFT_409899</name>
</gene>